<feature type="chain" id="PRO_5042296010" description="DUF7722 domain-containing protein" evidence="1">
    <location>
        <begin position="23"/>
        <end position="159"/>
    </location>
</feature>
<keyword evidence="1" id="KW-0732">Signal</keyword>
<evidence type="ECO:0000313" key="3">
    <source>
        <dbReference type="EMBL" id="KAK3218805.1"/>
    </source>
</evidence>
<proteinExistence type="predicted"/>
<gene>
    <name evidence="3" type="ORF">Dsin_012775</name>
</gene>
<feature type="signal peptide" evidence="1">
    <location>
        <begin position="1"/>
        <end position="22"/>
    </location>
</feature>
<keyword evidence="4" id="KW-1185">Reference proteome</keyword>
<evidence type="ECO:0000259" key="2">
    <source>
        <dbReference type="Pfam" id="PF24847"/>
    </source>
</evidence>
<feature type="domain" description="DUF7722" evidence="2">
    <location>
        <begin position="110"/>
        <end position="156"/>
    </location>
</feature>
<accession>A0AAE0AJJ8</accession>
<protein>
    <recommendedName>
        <fullName evidence="2">DUF7722 domain-containing protein</fullName>
    </recommendedName>
</protein>
<organism evidence="3 4">
    <name type="scientific">Dipteronia sinensis</name>
    <dbReference type="NCBI Taxonomy" id="43782"/>
    <lineage>
        <taxon>Eukaryota</taxon>
        <taxon>Viridiplantae</taxon>
        <taxon>Streptophyta</taxon>
        <taxon>Embryophyta</taxon>
        <taxon>Tracheophyta</taxon>
        <taxon>Spermatophyta</taxon>
        <taxon>Magnoliopsida</taxon>
        <taxon>eudicotyledons</taxon>
        <taxon>Gunneridae</taxon>
        <taxon>Pentapetalae</taxon>
        <taxon>rosids</taxon>
        <taxon>malvids</taxon>
        <taxon>Sapindales</taxon>
        <taxon>Sapindaceae</taxon>
        <taxon>Hippocastanoideae</taxon>
        <taxon>Acereae</taxon>
        <taxon>Dipteronia</taxon>
    </lineage>
</organism>
<dbReference type="InterPro" id="IPR056139">
    <property type="entry name" value="DUF7722"/>
</dbReference>
<dbReference type="PANTHER" id="PTHR33513">
    <property type="entry name" value="OS06G0523300 PROTEIN"/>
    <property type="match status" value="1"/>
</dbReference>
<reference evidence="3" key="1">
    <citation type="journal article" date="2023" name="Plant J.">
        <title>Genome sequences and population genomics provide insights into the demographic history, inbreeding, and mutation load of two 'living fossil' tree species of Dipteronia.</title>
        <authorList>
            <person name="Feng Y."/>
            <person name="Comes H.P."/>
            <person name="Chen J."/>
            <person name="Zhu S."/>
            <person name="Lu R."/>
            <person name="Zhang X."/>
            <person name="Li P."/>
            <person name="Qiu J."/>
            <person name="Olsen K.M."/>
            <person name="Qiu Y."/>
        </authorList>
    </citation>
    <scope>NUCLEOTIDE SEQUENCE</scope>
    <source>
        <strain evidence="3">NBL</strain>
    </source>
</reference>
<dbReference type="EMBL" id="JANJYJ010000004">
    <property type="protein sequence ID" value="KAK3218805.1"/>
    <property type="molecule type" value="Genomic_DNA"/>
</dbReference>
<evidence type="ECO:0000313" key="4">
    <source>
        <dbReference type="Proteomes" id="UP001281410"/>
    </source>
</evidence>
<name>A0AAE0AJJ8_9ROSI</name>
<sequence length="159" mass="18383">MLFCLTCIRVFYISCFTQLLLSQLKSFKNPREREIMAAVRWVVHTACHVLGYQNDYDTIKCNNNNKSVAGGSFHDHTDIQSMKKSSNGELSDQTQEAAYPSSGFRIPLHYPRYSKGDYETMEEWKINMLLGEYGFSFNGLSLEEKRAYAMGAFLWPDQY</sequence>
<evidence type="ECO:0000256" key="1">
    <source>
        <dbReference type="SAM" id="SignalP"/>
    </source>
</evidence>
<dbReference type="Pfam" id="PF24847">
    <property type="entry name" value="DUF7722"/>
    <property type="match status" value="1"/>
</dbReference>
<comment type="caution">
    <text evidence="3">The sequence shown here is derived from an EMBL/GenBank/DDBJ whole genome shotgun (WGS) entry which is preliminary data.</text>
</comment>
<dbReference type="PANTHER" id="PTHR33513:SF21">
    <property type="entry name" value="JMJN DOMAIN-CONTAINING PROTEIN"/>
    <property type="match status" value="1"/>
</dbReference>
<dbReference type="Proteomes" id="UP001281410">
    <property type="component" value="Unassembled WGS sequence"/>
</dbReference>
<dbReference type="AlphaFoldDB" id="A0AAE0AJJ8"/>